<comment type="caution">
    <text evidence="9">The sequence shown here is derived from an EMBL/GenBank/DDBJ whole genome shotgun (WGS) entry which is preliminary data.</text>
</comment>
<comment type="similarity">
    <text evidence="1">Belongs to the RecJ family.</text>
</comment>
<feature type="domain" description="DHHA1" evidence="7">
    <location>
        <begin position="362"/>
        <end position="456"/>
    </location>
</feature>
<organism evidence="9 10">
    <name type="scientific">Candidatus Magasanikbacteria bacterium CG10_big_fil_rev_8_21_14_0_10_47_10</name>
    <dbReference type="NCBI Taxonomy" id="1974652"/>
    <lineage>
        <taxon>Bacteria</taxon>
        <taxon>Candidatus Magasanikiibacteriota</taxon>
    </lineage>
</organism>
<dbReference type="Pfam" id="PF17768">
    <property type="entry name" value="RecJ_OB"/>
    <property type="match status" value="1"/>
</dbReference>
<protein>
    <recommendedName>
        <fullName evidence="2">Single-stranded-DNA-specific exonuclease RecJ</fullName>
    </recommendedName>
</protein>
<reference evidence="10" key="1">
    <citation type="submission" date="2017-09" db="EMBL/GenBank/DDBJ databases">
        <title>Depth-based differentiation of microbial function through sediment-hosted aquifers and enrichment of novel symbionts in the deep terrestrial subsurface.</title>
        <authorList>
            <person name="Probst A.J."/>
            <person name="Ladd B."/>
            <person name="Jarett J.K."/>
            <person name="Geller-Mcgrath D.E."/>
            <person name="Sieber C.M.K."/>
            <person name="Emerson J.B."/>
            <person name="Anantharaman K."/>
            <person name="Thomas B.C."/>
            <person name="Malmstrom R."/>
            <person name="Stieglmeier M."/>
            <person name="Klingl A."/>
            <person name="Woyke T."/>
            <person name="Ryan C.M."/>
            <person name="Banfield J.F."/>
        </authorList>
    </citation>
    <scope>NUCLEOTIDE SEQUENCE [LARGE SCALE GENOMIC DNA]</scope>
</reference>
<evidence type="ECO:0000313" key="10">
    <source>
        <dbReference type="Proteomes" id="UP000230154"/>
    </source>
</evidence>
<dbReference type="InterPro" id="IPR041122">
    <property type="entry name" value="RecJ_OB"/>
</dbReference>
<evidence type="ECO:0000256" key="2">
    <source>
        <dbReference type="ARBA" id="ARBA00019841"/>
    </source>
</evidence>
<dbReference type="Proteomes" id="UP000230154">
    <property type="component" value="Unassembled WGS sequence"/>
</dbReference>
<gene>
    <name evidence="9" type="primary">recJ</name>
    <name evidence="9" type="ORF">COU35_02760</name>
</gene>
<sequence>MQKRWDVLPSPPDSFFEQFPELPRTVASLLYHRDIRTQDAIDEFLNPDYTCHVHDPFLFKDMKKAVSRLIDAVKKNEKITIHGDYDADGVSASVILTDTLHALGATAVDVFLPHRETDGYGLNMKTIDLLHAQETSLIITCDCGISNTAEVEYANEKGIDVIITDHHSIPERLPPAFAIIHPKVEGETYPYKHLAGGGVAFKLAQALLRTHAEKNELLESGENHEAFEKWLLDMVAIASVADMVPLVGESRTLTTFGLIVLNKTKRIGLQKLLLEARLMNEDGSLTRELDAQTIGFRIAPRINAAGRLDHANTAYQLLVTKDGTEAVDLAWQLNQSNDERRRMTDEFVTEAIQQVRQKQMDKPVLFVYAPGWASGVVGLIASQIKNEFQKPVFAMTMKDDSEFMGSGRSVEGFNMIEALQQMPHFFSKFGGHPMACGFTLASPDIREEFENAFIDYFLDVTKDIDLTPTIKIDAQIDLEQVNWGLYELLGRFKPFGQANEEPKYLAQNVTVVGVEPVGKEGKHLRIMITHTSTTIRKTIGWNLCSGEIDWSRELSKGDVLDIVFEIGVNEWNGNRELQMTIVDLKKK</sequence>
<feature type="domain" description="RecJ OB" evidence="8">
    <location>
        <begin position="472"/>
        <end position="583"/>
    </location>
</feature>
<dbReference type="InterPro" id="IPR004610">
    <property type="entry name" value="RecJ"/>
</dbReference>
<accession>A0A2H0TSH0</accession>
<keyword evidence="4" id="KW-0378">Hydrolase</keyword>
<dbReference type="InterPro" id="IPR051673">
    <property type="entry name" value="SSDNA_exonuclease_RecJ"/>
</dbReference>
<dbReference type="InterPro" id="IPR038763">
    <property type="entry name" value="DHH_sf"/>
</dbReference>
<dbReference type="NCBIfam" id="TIGR00644">
    <property type="entry name" value="recJ"/>
    <property type="match status" value="1"/>
</dbReference>
<evidence type="ECO:0000259" key="8">
    <source>
        <dbReference type="Pfam" id="PF17768"/>
    </source>
</evidence>
<dbReference type="SUPFAM" id="SSF64182">
    <property type="entry name" value="DHH phosphoesterases"/>
    <property type="match status" value="1"/>
</dbReference>
<evidence type="ECO:0000259" key="6">
    <source>
        <dbReference type="Pfam" id="PF01368"/>
    </source>
</evidence>
<keyword evidence="5 9" id="KW-0269">Exonuclease</keyword>
<evidence type="ECO:0000256" key="4">
    <source>
        <dbReference type="ARBA" id="ARBA00022801"/>
    </source>
</evidence>
<name>A0A2H0TSH0_9BACT</name>
<evidence type="ECO:0000256" key="1">
    <source>
        <dbReference type="ARBA" id="ARBA00005915"/>
    </source>
</evidence>
<dbReference type="GO" id="GO:0006281">
    <property type="term" value="P:DNA repair"/>
    <property type="evidence" value="ECO:0007669"/>
    <property type="project" value="InterPro"/>
</dbReference>
<dbReference type="PANTHER" id="PTHR30255">
    <property type="entry name" value="SINGLE-STRANDED-DNA-SPECIFIC EXONUCLEASE RECJ"/>
    <property type="match status" value="1"/>
</dbReference>
<dbReference type="GO" id="GO:0008409">
    <property type="term" value="F:5'-3' exonuclease activity"/>
    <property type="evidence" value="ECO:0007669"/>
    <property type="project" value="InterPro"/>
</dbReference>
<dbReference type="InterPro" id="IPR001667">
    <property type="entry name" value="DDH_dom"/>
</dbReference>
<keyword evidence="3" id="KW-0540">Nuclease</keyword>
<dbReference type="InterPro" id="IPR003156">
    <property type="entry name" value="DHHA1_dom"/>
</dbReference>
<feature type="domain" description="DDH" evidence="6">
    <location>
        <begin position="78"/>
        <end position="238"/>
    </location>
</feature>
<dbReference type="GO" id="GO:0006310">
    <property type="term" value="P:DNA recombination"/>
    <property type="evidence" value="ECO:0007669"/>
    <property type="project" value="InterPro"/>
</dbReference>
<dbReference type="PANTHER" id="PTHR30255:SF2">
    <property type="entry name" value="SINGLE-STRANDED-DNA-SPECIFIC EXONUCLEASE RECJ"/>
    <property type="match status" value="1"/>
</dbReference>
<evidence type="ECO:0000256" key="3">
    <source>
        <dbReference type="ARBA" id="ARBA00022722"/>
    </source>
</evidence>
<dbReference type="Pfam" id="PF01368">
    <property type="entry name" value="DHH"/>
    <property type="match status" value="1"/>
</dbReference>
<proteinExistence type="inferred from homology"/>
<dbReference type="Pfam" id="PF02272">
    <property type="entry name" value="DHHA1"/>
    <property type="match status" value="1"/>
</dbReference>
<dbReference type="GO" id="GO:0003676">
    <property type="term" value="F:nucleic acid binding"/>
    <property type="evidence" value="ECO:0007669"/>
    <property type="project" value="InterPro"/>
</dbReference>
<dbReference type="EMBL" id="PFCB01000022">
    <property type="protein sequence ID" value="PIR74347.1"/>
    <property type="molecule type" value="Genomic_DNA"/>
</dbReference>
<dbReference type="Gene3D" id="3.90.1640.30">
    <property type="match status" value="1"/>
</dbReference>
<evidence type="ECO:0000313" key="9">
    <source>
        <dbReference type="EMBL" id="PIR74347.1"/>
    </source>
</evidence>
<evidence type="ECO:0000256" key="5">
    <source>
        <dbReference type="ARBA" id="ARBA00022839"/>
    </source>
</evidence>
<evidence type="ECO:0000259" key="7">
    <source>
        <dbReference type="Pfam" id="PF02272"/>
    </source>
</evidence>
<dbReference type="Gene3D" id="3.10.310.30">
    <property type="match status" value="1"/>
</dbReference>
<dbReference type="AlphaFoldDB" id="A0A2H0TSH0"/>